<evidence type="ECO:0000313" key="3">
    <source>
        <dbReference type="Proteomes" id="UP000238205"/>
    </source>
</evidence>
<dbReference type="InterPro" id="IPR051158">
    <property type="entry name" value="Metallophosphoesterase_sf"/>
</dbReference>
<evidence type="ECO:0000313" key="2">
    <source>
        <dbReference type="EMBL" id="PRY83531.1"/>
    </source>
</evidence>
<dbReference type="InterPro" id="IPR029052">
    <property type="entry name" value="Metallo-depent_PP-like"/>
</dbReference>
<dbReference type="Pfam" id="PF00149">
    <property type="entry name" value="Metallophos"/>
    <property type="match status" value="1"/>
</dbReference>
<dbReference type="GO" id="GO:0016787">
    <property type="term" value="F:hydrolase activity"/>
    <property type="evidence" value="ECO:0007669"/>
    <property type="project" value="InterPro"/>
</dbReference>
<protein>
    <submittedName>
        <fullName evidence="2">Putative phosphoesterase</fullName>
    </submittedName>
</protein>
<gene>
    <name evidence="2" type="ORF">CLV38_104137</name>
</gene>
<accession>A0A2T0WA02</accession>
<proteinExistence type="predicted"/>
<dbReference type="PANTHER" id="PTHR31302:SF22">
    <property type="entry name" value="PHOSPHOESTERASE"/>
    <property type="match status" value="1"/>
</dbReference>
<comment type="caution">
    <text evidence="2">The sequence shown here is derived from an EMBL/GenBank/DDBJ whole genome shotgun (WGS) entry which is preliminary data.</text>
</comment>
<organism evidence="2 3">
    <name type="scientific">Alkalibacterium olivapovliticus</name>
    <dbReference type="NCBI Taxonomy" id="99907"/>
    <lineage>
        <taxon>Bacteria</taxon>
        <taxon>Bacillati</taxon>
        <taxon>Bacillota</taxon>
        <taxon>Bacilli</taxon>
        <taxon>Lactobacillales</taxon>
        <taxon>Carnobacteriaceae</taxon>
        <taxon>Alkalibacterium</taxon>
    </lineage>
</organism>
<dbReference type="Proteomes" id="UP000238205">
    <property type="component" value="Unassembled WGS sequence"/>
</dbReference>
<dbReference type="PANTHER" id="PTHR31302">
    <property type="entry name" value="TRANSMEMBRANE PROTEIN WITH METALLOPHOSPHOESTERASE DOMAIN-RELATED"/>
    <property type="match status" value="1"/>
</dbReference>
<sequence length="286" mass="33230">MDSVTFLEGIKYLMKIGTLSDLHIDRNDEYSGLDLEKNLAEIISEKEIECLLIAGDISNHYETTHNFIKKVEQLSRIPVLFVPGNHDYWARDHDVTNTREINAFFNKQSYSLVGKPKLIGENWAIAGTPGWYDYGYGNSERYDEAAFEKKQYGFASWNDRHYVDWGKSDQQVSSDMLTQLYSDLKTVADRHIILMTHVATHPQFVIPLPHRIYNYANAFLGAKSYEQVYTDFPAIKYSIMGHVHFRKVIKDKERTYITACVGNHKHWKIKDFKTQINKSLVTFDIN</sequence>
<name>A0A2T0WA02_9LACT</name>
<feature type="domain" description="Calcineurin-like phosphoesterase" evidence="1">
    <location>
        <begin position="14"/>
        <end position="244"/>
    </location>
</feature>
<dbReference type="EMBL" id="PVTO01000004">
    <property type="protein sequence ID" value="PRY83531.1"/>
    <property type="molecule type" value="Genomic_DNA"/>
</dbReference>
<dbReference type="SUPFAM" id="SSF56300">
    <property type="entry name" value="Metallo-dependent phosphatases"/>
    <property type="match status" value="1"/>
</dbReference>
<dbReference type="AlphaFoldDB" id="A0A2T0WA02"/>
<keyword evidence="3" id="KW-1185">Reference proteome</keyword>
<reference evidence="2 3" key="1">
    <citation type="submission" date="2018-03" db="EMBL/GenBank/DDBJ databases">
        <title>Genomic Encyclopedia of Archaeal and Bacterial Type Strains, Phase II (KMG-II): from individual species to whole genera.</title>
        <authorList>
            <person name="Goeker M."/>
        </authorList>
    </citation>
    <scope>NUCLEOTIDE SEQUENCE [LARGE SCALE GENOMIC DNA]</scope>
    <source>
        <strain evidence="2 3">DSM 13175</strain>
    </source>
</reference>
<dbReference type="Gene3D" id="3.60.21.10">
    <property type="match status" value="1"/>
</dbReference>
<evidence type="ECO:0000259" key="1">
    <source>
        <dbReference type="Pfam" id="PF00149"/>
    </source>
</evidence>
<dbReference type="InterPro" id="IPR022302">
    <property type="entry name" value="Phosphoesterase_putative"/>
</dbReference>
<dbReference type="InterPro" id="IPR004843">
    <property type="entry name" value="Calcineurin-like_PHP"/>
</dbReference>
<dbReference type="NCBIfam" id="TIGR03729">
    <property type="entry name" value="acc_ester"/>
    <property type="match status" value="1"/>
</dbReference>